<organism evidence="3 4">
    <name type="scientific">Portunus trituberculatus</name>
    <name type="common">Swimming crab</name>
    <name type="synonym">Neptunus trituberculatus</name>
    <dbReference type="NCBI Taxonomy" id="210409"/>
    <lineage>
        <taxon>Eukaryota</taxon>
        <taxon>Metazoa</taxon>
        <taxon>Ecdysozoa</taxon>
        <taxon>Arthropoda</taxon>
        <taxon>Crustacea</taxon>
        <taxon>Multicrustacea</taxon>
        <taxon>Malacostraca</taxon>
        <taxon>Eumalacostraca</taxon>
        <taxon>Eucarida</taxon>
        <taxon>Decapoda</taxon>
        <taxon>Pleocyemata</taxon>
        <taxon>Brachyura</taxon>
        <taxon>Eubrachyura</taxon>
        <taxon>Portunoidea</taxon>
        <taxon>Portunidae</taxon>
        <taxon>Portuninae</taxon>
        <taxon>Portunus</taxon>
    </lineage>
</organism>
<dbReference type="EMBL" id="VSRR010012309">
    <property type="protein sequence ID" value="MPC54379.1"/>
    <property type="molecule type" value="Genomic_DNA"/>
</dbReference>
<name>A0A5B7G9U0_PORTR</name>
<accession>A0A5B7G9U0</accession>
<dbReference type="Proteomes" id="UP000324222">
    <property type="component" value="Unassembled WGS sequence"/>
</dbReference>
<feature type="compositionally biased region" description="Polar residues" evidence="1">
    <location>
        <begin position="118"/>
        <end position="131"/>
    </location>
</feature>
<dbReference type="AlphaFoldDB" id="A0A5B7G9U0"/>
<feature type="chain" id="PRO_5023105019" description="Secreted protein" evidence="2">
    <location>
        <begin position="25"/>
        <end position="144"/>
    </location>
</feature>
<reference evidence="3 4" key="1">
    <citation type="submission" date="2019-05" db="EMBL/GenBank/DDBJ databases">
        <title>Another draft genome of Portunus trituberculatus and its Hox gene families provides insights of decapod evolution.</title>
        <authorList>
            <person name="Jeong J.-H."/>
            <person name="Song I."/>
            <person name="Kim S."/>
            <person name="Choi T."/>
            <person name="Kim D."/>
            <person name="Ryu S."/>
            <person name="Kim W."/>
        </authorList>
    </citation>
    <scope>NUCLEOTIDE SEQUENCE [LARGE SCALE GENOMIC DNA]</scope>
    <source>
        <tissue evidence="3">Muscle</tissue>
    </source>
</reference>
<proteinExistence type="predicted"/>
<comment type="caution">
    <text evidence="3">The sequence shown here is derived from an EMBL/GenBank/DDBJ whole genome shotgun (WGS) entry which is preliminary data.</text>
</comment>
<keyword evidence="2" id="KW-0732">Signal</keyword>
<evidence type="ECO:0008006" key="5">
    <source>
        <dbReference type="Google" id="ProtNLM"/>
    </source>
</evidence>
<evidence type="ECO:0000313" key="3">
    <source>
        <dbReference type="EMBL" id="MPC54379.1"/>
    </source>
</evidence>
<evidence type="ECO:0000256" key="2">
    <source>
        <dbReference type="SAM" id="SignalP"/>
    </source>
</evidence>
<evidence type="ECO:0000313" key="4">
    <source>
        <dbReference type="Proteomes" id="UP000324222"/>
    </source>
</evidence>
<sequence length="144" mass="15780">MSFFPSQHPCLLPTLSPLFLFLFCSHPPSPPTPPPPRPLFLSVLPRCSVLFIIFPPASHTREGHTSTTSTSLIIHCACILAWSPPCLPPCYSFPRPLPANTMSSQRLFSKTLKPRVTTKASKTSPSRATHNNTRRMRTGGKGSG</sequence>
<feature type="signal peptide" evidence="2">
    <location>
        <begin position="1"/>
        <end position="24"/>
    </location>
</feature>
<gene>
    <name evidence="3" type="ORF">E2C01_048290</name>
</gene>
<evidence type="ECO:0000256" key="1">
    <source>
        <dbReference type="SAM" id="MobiDB-lite"/>
    </source>
</evidence>
<feature type="region of interest" description="Disordered" evidence="1">
    <location>
        <begin position="113"/>
        <end position="144"/>
    </location>
</feature>
<protein>
    <recommendedName>
        <fullName evidence="5">Secreted protein</fullName>
    </recommendedName>
</protein>
<keyword evidence="4" id="KW-1185">Reference proteome</keyword>